<accession>A0A974S7L8</accession>
<protein>
    <submittedName>
        <fullName evidence="1">Uncharacterized protein</fullName>
    </submittedName>
</protein>
<organism evidence="1">
    <name type="scientific">Phenylobacterium glaciei</name>
    <dbReference type="NCBI Taxonomy" id="2803784"/>
    <lineage>
        <taxon>Bacteria</taxon>
        <taxon>Pseudomonadati</taxon>
        <taxon>Pseudomonadota</taxon>
        <taxon>Alphaproteobacteria</taxon>
        <taxon>Caulobacterales</taxon>
        <taxon>Caulobacteraceae</taxon>
        <taxon>Phenylobacterium</taxon>
    </lineage>
</organism>
<name>A0A974S7L8_9CAUL</name>
<proteinExistence type="predicted"/>
<gene>
    <name evidence="1" type="ORF">JKL49_26125</name>
</gene>
<evidence type="ECO:0000313" key="1">
    <source>
        <dbReference type="EMBL" id="QQZ50060.1"/>
    </source>
</evidence>
<reference evidence="1" key="1">
    <citation type="submission" date="2021-01" db="EMBL/GenBank/DDBJ databases">
        <title>Genome sequence of Phenylobacterium sp. 20VBR1 isolated from a valley glaceir, Ny-Alesund, Svalbard.</title>
        <authorList>
            <person name="Thomas F.A."/>
            <person name="Krishnan K.P."/>
            <person name="Sinha R.K."/>
        </authorList>
    </citation>
    <scope>NUCLEOTIDE SEQUENCE</scope>
    <source>
        <strain evidence="1">20VBR1</strain>
    </source>
</reference>
<dbReference type="EMBL" id="CP068570">
    <property type="protein sequence ID" value="QQZ50060.1"/>
    <property type="molecule type" value="Genomic_DNA"/>
</dbReference>
<dbReference type="AlphaFoldDB" id="A0A974S7L8"/>
<sequence length="59" mass="6004">MFFTIGVIGVPSSFISSGIRIIRSPTPASEADVIGLLTASADAPNVRTISLSSAIVADI</sequence>